<dbReference type="EMBL" id="MU005963">
    <property type="protein sequence ID" value="KAF2863011.1"/>
    <property type="molecule type" value="Genomic_DNA"/>
</dbReference>
<reference evidence="3" key="1">
    <citation type="journal article" date="2020" name="Stud. Mycol.">
        <title>101 Dothideomycetes genomes: a test case for predicting lifestyles and emergence of pathogens.</title>
        <authorList>
            <person name="Haridas S."/>
            <person name="Albert R."/>
            <person name="Binder M."/>
            <person name="Bloem J."/>
            <person name="Labutti K."/>
            <person name="Salamov A."/>
            <person name="Andreopoulos B."/>
            <person name="Baker S."/>
            <person name="Barry K."/>
            <person name="Bills G."/>
            <person name="Bluhm B."/>
            <person name="Cannon C."/>
            <person name="Castanera R."/>
            <person name="Culley D."/>
            <person name="Daum C."/>
            <person name="Ezra D."/>
            <person name="Gonzalez J."/>
            <person name="Henrissat B."/>
            <person name="Kuo A."/>
            <person name="Liang C."/>
            <person name="Lipzen A."/>
            <person name="Lutzoni F."/>
            <person name="Magnuson J."/>
            <person name="Mondo S."/>
            <person name="Nolan M."/>
            <person name="Ohm R."/>
            <person name="Pangilinan J."/>
            <person name="Park H.-J."/>
            <person name="Ramirez L."/>
            <person name="Alfaro M."/>
            <person name="Sun H."/>
            <person name="Tritt A."/>
            <person name="Yoshinaga Y."/>
            <person name="Zwiers L.-H."/>
            <person name="Turgeon B."/>
            <person name="Goodwin S."/>
            <person name="Spatafora J."/>
            <person name="Crous P."/>
            <person name="Grigoriev I."/>
        </authorList>
    </citation>
    <scope>NUCLEOTIDE SEQUENCE</scope>
    <source>
        <strain evidence="3">CBS 480.64</strain>
    </source>
</reference>
<protein>
    <submittedName>
        <fullName evidence="3">Uncharacterized protein</fullName>
    </submittedName>
</protein>
<evidence type="ECO:0000313" key="3">
    <source>
        <dbReference type="EMBL" id="KAF2863011.1"/>
    </source>
</evidence>
<feature type="compositionally biased region" description="Low complexity" evidence="1">
    <location>
        <begin position="47"/>
        <end position="62"/>
    </location>
</feature>
<feature type="transmembrane region" description="Helical" evidence="2">
    <location>
        <begin position="12"/>
        <end position="32"/>
    </location>
</feature>
<keyword evidence="2" id="KW-1133">Transmembrane helix</keyword>
<gene>
    <name evidence="3" type="ORF">K470DRAFT_155398</name>
</gene>
<keyword evidence="4" id="KW-1185">Reference proteome</keyword>
<feature type="region of interest" description="Disordered" evidence="1">
    <location>
        <begin position="43"/>
        <end position="89"/>
    </location>
</feature>
<keyword evidence="2" id="KW-0812">Transmembrane</keyword>
<name>A0A6A7C682_9PEZI</name>
<sequence length="142" mass="15681">MFVWSLVGDQEIAMLVNAFLVVVVVVVGKTLVECIFACCRTAEQDWSPRSSQRLSSRSAYRASPDEFGKVSGVPLMRPPQKLPLESPSRPKHLIQQARHTLDQTSLKMSVIRGTSLQIKSRHWSGSSSGSFRLKPLGLQSTG</sequence>
<evidence type="ECO:0000313" key="4">
    <source>
        <dbReference type="Proteomes" id="UP000799421"/>
    </source>
</evidence>
<organism evidence="3 4">
    <name type="scientific">Piedraia hortae CBS 480.64</name>
    <dbReference type="NCBI Taxonomy" id="1314780"/>
    <lineage>
        <taxon>Eukaryota</taxon>
        <taxon>Fungi</taxon>
        <taxon>Dikarya</taxon>
        <taxon>Ascomycota</taxon>
        <taxon>Pezizomycotina</taxon>
        <taxon>Dothideomycetes</taxon>
        <taxon>Dothideomycetidae</taxon>
        <taxon>Capnodiales</taxon>
        <taxon>Piedraiaceae</taxon>
        <taxon>Piedraia</taxon>
    </lineage>
</organism>
<dbReference type="AlphaFoldDB" id="A0A6A7C682"/>
<evidence type="ECO:0000256" key="1">
    <source>
        <dbReference type="SAM" id="MobiDB-lite"/>
    </source>
</evidence>
<accession>A0A6A7C682</accession>
<proteinExistence type="predicted"/>
<keyword evidence="2" id="KW-0472">Membrane</keyword>
<evidence type="ECO:0000256" key="2">
    <source>
        <dbReference type="SAM" id="Phobius"/>
    </source>
</evidence>
<dbReference type="Proteomes" id="UP000799421">
    <property type="component" value="Unassembled WGS sequence"/>
</dbReference>